<dbReference type="GO" id="GO:0003690">
    <property type="term" value="F:double-stranded DNA binding"/>
    <property type="evidence" value="ECO:0007669"/>
    <property type="project" value="InterPro"/>
</dbReference>
<dbReference type="GO" id="GO:0016973">
    <property type="term" value="P:poly(A)+ mRNA export from nucleus"/>
    <property type="evidence" value="ECO:0007669"/>
    <property type="project" value="TreeGrafter"/>
</dbReference>
<comment type="caution">
    <text evidence="2">The sequence shown here is derived from an EMBL/GenBank/DDBJ whole genome shotgun (WGS) entry which is preliminary data.</text>
</comment>
<proteinExistence type="predicted"/>
<dbReference type="AlphaFoldDB" id="A0AA38T9T6"/>
<dbReference type="EMBL" id="JARYMX010000004">
    <property type="protein sequence ID" value="KAJ9551201.1"/>
    <property type="molecule type" value="Genomic_DNA"/>
</dbReference>
<accession>A0AA38T9T6</accession>
<evidence type="ECO:0000313" key="2">
    <source>
        <dbReference type="EMBL" id="KAJ9551201.1"/>
    </source>
</evidence>
<dbReference type="GO" id="GO:0003723">
    <property type="term" value="F:RNA binding"/>
    <property type="evidence" value="ECO:0007669"/>
    <property type="project" value="InterPro"/>
</dbReference>
<dbReference type="GO" id="GO:0006368">
    <property type="term" value="P:transcription elongation by RNA polymerase II"/>
    <property type="evidence" value="ECO:0007669"/>
    <property type="project" value="TreeGrafter"/>
</dbReference>
<reference evidence="2" key="1">
    <citation type="submission" date="2023-03" db="EMBL/GenBank/DDBJ databases">
        <title>Chromosome-scale reference genome and RAD-based genetic map of yellow starthistle (Centaurea solstitialis) reveal putative structural variation and QTLs associated with invader traits.</title>
        <authorList>
            <person name="Reatini B."/>
            <person name="Cang F.A."/>
            <person name="Jiang Q."/>
            <person name="Mckibben M.T.W."/>
            <person name="Barker M.S."/>
            <person name="Rieseberg L.H."/>
            <person name="Dlugosch K.M."/>
        </authorList>
    </citation>
    <scope>NUCLEOTIDE SEQUENCE</scope>
    <source>
        <strain evidence="2">CAN-66</strain>
        <tissue evidence="2">Leaf</tissue>
    </source>
</reference>
<dbReference type="PANTHER" id="PTHR12732:SF0">
    <property type="entry name" value="PCI DOMAIN-CONTAINING PROTEIN 2"/>
    <property type="match status" value="1"/>
</dbReference>
<name>A0AA38T9T6_9ASTR</name>
<dbReference type="InterPro" id="IPR036388">
    <property type="entry name" value="WH-like_DNA-bd_sf"/>
</dbReference>
<dbReference type="GO" id="GO:0070390">
    <property type="term" value="C:transcription export complex 2"/>
    <property type="evidence" value="ECO:0007669"/>
    <property type="project" value="TreeGrafter"/>
</dbReference>
<sequence length="431" mass="50027">MASYMSMGEAHRRITEYLNRFSDVVAYQDGTSLKHLLSLSSESPSFLALADALNLFRYHLIDYKCIYGDSDANRLIRQADKYSQYAEIVAPLFRAMQSYRIGHLAESYQAFEKSANAFIQEFRNWESAWALEALYVVVYEIRVLAERADRELASNGKTPEKLKAAGSFLMKVVWSSCWKRTKTCWGTIRHLSVVQSLFQGKRLLGTVHLCRSVIRSIETARIFDFEEFPVRDKVTYMYYTGRLEVLNENFSAADHKLSYALTHCDPQSEANIRMILKYLVPVKLSIGILPKRSLLEKYNLIEYNDIVLAMKRGDLRLLRRALEEHEDRFLRSGVYLVLEKLELQVYQRLVKKIYIIQKQKDPSKAHQIKLEVIVKALKWLEMEMDLDEVECIMSILIYKNLVKGYFAHKSKVAVLSKQDPFPKLNGKPINS</sequence>
<dbReference type="Pfam" id="PF01399">
    <property type="entry name" value="PCI"/>
    <property type="match status" value="1"/>
</dbReference>
<dbReference type="Gene3D" id="1.10.10.10">
    <property type="entry name" value="Winged helix-like DNA-binding domain superfamily/Winged helix DNA-binding domain"/>
    <property type="match status" value="1"/>
</dbReference>
<protein>
    <recommendedName>
        <fullName evidence="1">PCI domain-containing protein</fullName>
    </recommendedName>
</protein>
<dbReference type="FunFam" id="1.10.10.10:FF:000333">
    <property type="entry name" value="enhanced ethylene response protein 5"/>
    <property type="match status" value="1"/>
</dbReference>
<organism evidence="2 3">
    <name type="scientific">Centaurea solstitialis</name>
    <name type="common">yellow star-thistle</name>
    <dbReference type="NCBI Taxonomy" id="347529"/>
    <lineage>
        <taxon>Eukaryota</taxon>
        <taxon>Viridiplantae</taxon>
        <taxon>Streptophyta</taxon>
        <taxon>Embryophyta</taxon>
        <taxon>Tracheophyta</taxon>
        <taxon>Spermatophyta</taxon>
        <taxon>Magnoliopsida</taxon>
        <taxon>eudicotyledons</taxon>
        <taxon>Gunneridae</taxon>
        <taxon>Pentapetalae</taxon>
        <taxon>asterids</taxon>
        <taxon>campanulids</taxon>
        <taxon>Asterales</taxon>
        <taxon>Asteraceae</taxon>
        <taxon>Carduoideae</taxon>
        <taxon>Cardueae</taxon>
        <taxon>Centaureinae</taxon>
        <taxon>Centaurea</taxon>
    </lineage>
</organism>
<dbReference type="GO" id="GO:0000973">
    <property type="term" value="P:post-transcriptional tethering of RNA polymerase II gene DNA at nuclear periphery"/>
    <property type="evidence" value="ECO:0007669"/>
    <property type="project" value="TreeGrafter"/>
</dbReference>
<dbReference type="Proteomes" id="UP001172457">
    <property type="component" value="Chromosome 4"/>
</dbReference>
<gene>
    <name evidence="2" type="ORF">OSB04_015246</name>
</gene>
<dbReference type="PANTHER" id="PTHR12732">
    <property type="entry name" value="UNCHARACTERIZED PROTEASOME COMPONENT REGION PCI-CONTAINING"/>
    <property type="match status" value="1"/>
</dbReference>
<dbReference type="SMART" id="SM00753">
    <property type="entry name" value="PAM"/>
    <property type="match status" value="1"/>
</dbReference>
<evidence type="ECO:0000259" key="1">
    <source>
        <dbReference type="PROSITE" id="PS50250"/>
    </source>
</evidence>
<evidence type="ECO:0000313" key="3">
    <source>
        <dbReference type="Proteomes" id="UP001172457"/>
    </source>
</evidence>
<dbReference type="InterPro" id="IPR000717">
    <property type="entry name" value="PCI_dom"/>
</dbReference>
<feature type="domain" description="PCI" evidence="1">
    <location>
        <begin position="234"/>
        <end position="420"/>
    </location>
</feature>
<keyword evidence="3" id="KW-1185">Reference proteome</keyword>
<dbReference type="InterPro" id="IPR045114">
    <property type="entry name" value="Csn12-like"/>
</dbReference>
<dbReference type="PROSITE" id="PS50250">
    <property type="entry name" value="PCI"/>
    <property type="match status" value="1"/>
</dbReference>